<dbReference type="EMBL" id="CADEPM010000004">
    <property type="protein sequence ID" value="CAB3405305.1"/>
    <property type="molecule type" value="Genomic_DNA"/>
</dbReference>
<dbReference type="InterPro" id="IPR045076">
    <property type="entry name" value="MutS"/>
</dbReference>
<keyword evidence="5" id="KW-0469">Meiosis</keyword>
<dbReference type="PROSITE" id="PS00486">
    <property type="entry name" value="DNA_MISMATCH_REPAIR_2"/>
    <property type="match status" value="1"/>
</dbReference>
<dbReference type="InterPro" id="IPR011184">
    <property type="entry name" value="DNA_mismatch_repair_Msh2"/>
</dbReference>
<dbReference type="GO" id="GO:0030983">
    <property type="term" value="F:mismatched DNA binding"/>
    <property type="evidence" value="ECO:0007669"/>
    <property type="project" value="InterPro"/>
</dbReference>
<dbReference type="GO" id="GO:0007131">
    <property type="term" value="P:reciprocal meiotic recombination"/>
    <property type="evidence" value="ECO:0007669"/>
    <property type="project" value="TreeGrafter"/>
</dbReference>
<evidence type="ECO:0000256" key="4">
    <source>
        <dbReference type="ARBA" id="ARBA00023125"/>
    </source>
</evidence>
<dbReference type="PANTHER" id="PTHR11361:SF21">
    <property type="entry name" value="MUTS PROTEIN HOMOLOG 4"/>
    <property type="match status" value="1"/>
</dbReference>
<gene>
    <name evidence="8" type="ORF">CBOVIS_LOCUS7519</name>
</gene>
<dbReference type="FunFam" id="3.40.50.300:FF:000870">
    <property type="entry name" value="MutS protein homolog 4"/>
    <property type="match status" value="1"/>
</dbReference>
<evidence type="ECO:0000259" key="7">
    <source>
        <dbReference type="PROSITE" id="PS00486"/>
    </source>
</evidence>
<accession>A0A8S1EV67</accession>
<name>A0A8S1EV67_9PELO</name>
<dbReference type="InterPro" id="IPR007860">
    <property type="entry name" value="DNA_mmatch_repair_MutS_con_dom"/>
</dbReference>
<dbReference type="InterPro" id="IPR027417">
    <property type="entry name" value="P-loop_NTPase"/>
</dbReference>
<dbReference type="SMART" id="SM00533">
    <property type="entry name" value="MUTSd"/>
    <property type="match status" value="1"/>
</dbReference>
<dbReference type="InterPro" id="IPR000432">
    <property type="entry name" value="DNA_mismatch_repair_MutS_C"/>
</dbReference>
<dbReference type="GO" id="GO:0005634">
    <property type="term" value="C:nucleus"/>
    <property type="evidence" value="ECO:0007669"/>
    <property type="project" value="TreeGrafter"/>
</dbReference>
<dbReference type="OrthoDB" id="276261at2759"/>
<dbReference type="InterPro" id="IPR036187">
    <property type="entry name" value="DNA_mismatch_repair_MutS_sf"/>
</dbReference>
<keyword evidence="9" id="KW-1185">Reference proteome</keyword>
<dbReference type="GO" id="GO:0006298">
    <property type="term" value="P:mismatch repair"/>
    <property type="evidence" value="ECO:0007669"/>
    <property type="project" value="InterPro"/>
</dbReference>
<dbReference type="PANTHER" id="PTHR11361">
    <property type="entry name" value="DNA MISMATCH REPAIR PROTEIN MUTS FAMILY MEMBER"/>
    <property type="match status" value="1"/>
</dbReference>
<dbReference type="Gene3D" id="3.40.50.300">
    <property type="entry name" value="P-loop containing nucleotide triphosphate hydrolases"/>
    <property type="match status" value="1"/>
</dbReference>
<keyword evidence="4" id="KW-0238">DNA-binding</keyword>
<dbReference type="Proteomes" id="UP000494206">
    <property type="component" value="Unassembled WGS sequence"/>
</dbReference>
<comment type="similarity">
    <text evidence="1">Belongs to the DNA mismatch repair MutS family.</text>
</comment>
<dbReference type="Gene3D" id="3.30.420.110">
    <property type="entry name" value="MutS, connector domain"/>
    <property type="match status" value="1"/>
</dbReference>
<evidence type="ECO:0000256" key="3">
    <source>
        <dbReference type="ARBA" id="ARBA00022840"/>
    </source>
</evidence>
<dbReference type="SMART" id="SM00534">
    <property type="entry name" value="MUTSac"/>
    <property type="match status" value="1"/>
</dbReference>
<dbReference type="GO" id="GO:0005524">
    <property type="term" value="F:ATP binding"/>
    <property type="evidence" value="ECO:0007669"/>
    <property type="project" value="UniProtKB-KW"/>
</dbReference>
<sequence length="788" mass="89477">MPGRGNLDGHFGIAMHDLKQPEVRVCEFVDSKEYSRLKSMINVYKAFDIVIPAGNEEKGQSKLLGEALTSAFPTSLLQTLNAKFFKSDKGERTMRSLMNFEVSRVSDKIFEKKLTMAALEVLIKYITETRFVYFRRNSLRIHEILLNNTCMIDYASWESLEIVCDEIEQKKRGIKQRRCLVDILDHTITQNGARYLRANVLQPSSDLATIESRQDSVAELVEMEELREKLRQLLARTHELDQVLAMCIQTSASWTVRGAESNINQIVKLVQTLKVIDVIRDALETADVKSTLLKAKIEFLKDERFEEMMRIIEDKICDQPIDSKKNSLALRNSKCFAIREGISVNLDVARKAYLELLEKVEAISEEEIFEKFEENSVRLSYSLTRGFHYTLVTKNAQNVIIPKMFLDVTRNRSTVTFSSRKIISANDRISQVAAEIFLASDIVVSDLIEIIQHTLPVLYYAMDALSTIDFLCSLASYSVSRDTVRPQFGESFSVSNGRHPVLDWADPLSTVPNDTCLTRYRRFGIITGPNMAGKSTYLKQIAQLAIMAQTGAFIPADFAVLPVFTRIFSRMGHNDELMRNKSAFASEMCDASTILKFADRHSLVVMDELARSTSTEEGIAISYAICEKILAIGCYTLLATHFLDISTLAGHSSAIENYHFQPPCDDDETDEGNSKFKHKLMRGPYRGPLYGFEVVELSTFPGSVIEHAVQLAKKLRAQATQENHDLEAQRRRLKIDTWQRMTILAENARREFGANWATNEIVARNFEIIRKSLKDGLKRIEDDDGFIA</sequence>
<keyword evidence="3" id="KW-0067">ATP-binding</keyword>
<evidence type="ECO:0000256" key="6">
    <source>
        <dbReference type="SAM" id="Coils"/>
    </source>
</evidence>
<reference evidence="8 9" key="1">
    <citation type="submission" date="2020-04" db="EMBL/GenBank/DDBJ databases">
        <authorList>
            <person name="Laetsch R D."/>
            <person name="Stevens L."/>
            <person name="Kumar S."/>
            <person name="Blaxter L. M."/>
        </authorList>
    </citation>
    <scope>NUCLEOTIDE SEQUENCE [LARGE SCALE GENOMIC DNA]</scope>
</reference>
<evidence type="ECO:0000313" key="9">
    <source>
        <dbReference type="Proteomes" id="UP000494206"/>
    </source>
</evidence>
<evidence type="ECO:0000313" key="8">
    <source>
        <dbReference type="EMBL" id="CAB3405305.1"/>
    </source>
</evidence>
<dbReference type="GO" id="GO:0140664">
    <property type="term" value="F:ATP-dependent DNA damage sensor activity"/>
    <property type="evidence" value="ECO:0007669"/>
    <property type="project" value="InterPro"/>
</dbReference>
<protein>
    <recommendedName>
        <fullName evidence="7">DNA mismatch repair proteins mutS family domain-containing protein</fullName>
    </recommendedName>
</protein>
<dbReference type="Gene3D" id="1.10.1420.10">
    <property type="match status" value="2"/>
</dbReference>
<evidence type="ECO:0000256" key="2">
    <source>
        <dbReference type="ARBA" id="ARBA00022741"/>
    </source>
</evidence>
<proteinExistence type="inferred from homology"/>
<keyword evidence="2" id="KW-0547">Nucleotide-binding</keyword>
<dbReference type="Pfam" id="PF05192">
    <property type="entry name" value="MutS_III"/>
    <property type="match status" value="1"/>
</dbReference>
<dbReference type="SUPFAM" id="SSF48334">
    <property type="entry name" value="DNA repair protein MutS, domain III"/>
    <property type="match status" value="1"/>
</dbReference>
<evidence type="ECO:0000256" key="5">
    <source>
        <dbReference type="ARBA" id="ARBA00023254"/>
    </source>
</evidence>
<dbReference type="InterPro" id="IPR036678">
    <property type="entry name" value="MutS_con_dom_sf"/>
</dbReference>
<dbReference type="AlphaFoldDB" id="A0A8S1EV67"/>
<feature type="coiled-coil region" evidence="6">
    <location>
        <begin position="709"/>
        <end position="736"/>
    </location>
</feature>
<feature type="domain" description="DNA mismatch repair proteins mutS family" evidence="7">
    <location>
        <begin position="602"/>
        <end position="618"/>
    </location>
</feature>
<comment type="caution">
    <text evidence="8">The sequence shown here is derived from an EMBL/GenBank/DDBJ whole genome shotgun (WGS) entry which is preliminary data.</text>
</comment>
<organism evidence="8 9">
    <name type="scientific">Caenorhabditis bovis</name>
    <dbReference type="NCBI Taxonomy" id="2654633"/>
    <lineage>
        <taxon>Eukaryota</taxon>
        <taxon>Metazoa</taxon>
        <taxon>Ecdysozoa</taxon>
        <taxon>Nematoda</taxon>
        <taxon>Chromadorea</taxon>
        <taxon>Rhabditida</taxon>
        <taxon>Rhabditina</taxon>
        <taxon>Rhabditomorpha</taxon>
        <taxon>Rhabditoidea</taxon>
        <taxon>Rhabditidae</taxon>
        <taxon>Peloderinae</taxon>
        <taxon>Caenorhabditis</taxon>
    </lineage>
</organism>
<evidence type="ECO:0000256" key="1">
    <source>
        <dbReference type="ARBA" id="ARBA00006271"/>
    </source>
</evidence>
<dbReference type="Pfam" id="PF05188">
    <property type="entry name" value="MutS_II"/>
    <property type="match status" value="1"/>
</dbReference>
<dbReference type="PIRSF" id="PIRSF005813">
    <property type="entry name" value="MSH2"/>
    <property type="match status" value="1"/>
</dbReference>
<dbReference type="SUPFAM" id="SSF52540">
    <property type="entry name" value="P-loop containing nucleoside triphosphate hydrolases"/>
    <property type="match status" value="1"/>
</dbReference>
<dbReference type="InterPro" id="IPR007696">
    <property type="entry name" value="DNA_mismatch_repair_MutS_core"/>
</dbReference>
<keyword evidence="6" id="KW-0175">Coiled coil</keyword>
<feature type="coiled-coil region" evidence="6">
    <location>
        <begin position="213"/>
        <end position="243"/>
    </location>
</feature>
<dbReference type="Pfam" id="PF00488">
    <property type="entry name" value="MutS_V"/>
    <property type="match status" value="1"/>
</dbReference>